<evidence type="ECO:0000313" key="2">
    <source>
        <dbReference type="EMBL" id="MBV6342855.1"/>
    </source>
</evidence>
<protein>
    <recommendedName>
        <fullName evidence="4">Secreted protein</fullName>
    </recommendedName>
</protein>
<dbReference type="EMBL" id="JABXWD010000362">
    <property type="protein sequence ID" value="MBV6342855.1"/>
    <property type="molecule type" value="Genomic_DNA"/>
</dbReference>
<comment type="caution">
    <text evidence="2">The sequence shown here is derived from an EMBL/GenBank/DDBJ whole genome shotgun (WGS) entry which is preliminary data.</text>
</comment>
<evidence type="ECO:0008006" key="4">
    <source>
        <dbReference type="Google" id="ProtNLM"/>
    </source>
</evidence>
<sequence length="147" mass="15875">MTKVILAIVGLVLGLMLVANVLPDVVDDVAADDYSENFVCATAANVTSANETLSYAHYYEDLTDLAVDSDNGADTPVILAYDEDDYIVTVGGLAASDTRILTIDYVREAHQEFTGFAAFVRLLPFITVIGLFVTAIWGLFSAWKSRG</sequence>
<feature type="transmembrane region" description="Helical" evidence="1">
    <location>
        <begin position="122"/>
        <end position="143"/>
    </location>
</feature>
<keyword evidence="1" id="KW-0812">Transmembrane</keyword>
<gene>
    <name evidence="2" type="ORF">HWQ67_14810</name>
</gene>
<keyword evidence="3" id="KW-1185">Reference proteome</keyword>
<proteinExistence type="predicted"/>
<accession>A0ABS6S1Y8</accession>
<dbReference type="RefSeq" id="WP_218253468.1">
    <property type="nucleotide sequence ID" value="NZ_JABXWD010000362.1"/>
</dbReference>
<reference evidence="2 3" key="1">
    <citation type="journal article" date="2020" name="J Geophys Res Biogeosci">
        <title>Magnetotaxis as an Adaptation to Enable Bacterial Shuttling of Microbial Sulfur and Sulfur Cycling Across Aquatic Oxic#Anoxic Interfaces.</title>
        <authorList>
            <person name="Li J."/>
            <person name="Liu P."/>
            <person name="Wang J."/>
            <person name="Roberts A.P."/>
            <person name="Pan Y."/>
        </authorList>
    </citation>
    <scope>NUCLEOTIDE SEQUENCE [LARGE SCALE GENOMIC DNA]</scope>
    <source>
        <strain evidence="2 3">MYR-1_YQ</strain>
    </source>
</reference>
<dbReference type="Proteomes" id="UP001196980">
    <property type="component" value="Unassembled WGS sequence"/>
</dbReference>
<organism evidence="2 3">
    <name type="scientific">Candidatus Magnetobacterium casense</name>
    <dbReference type="NCBI Taxonomy" id="1455061"/>
    <lineage>
        <taxon>Bacteria</taxon>
        <taxon>Pseudomonadati</taxon>
        <taxon>Nitrospirota</taxon>
        <taxon>Thermodesulfovibrionia</taxon>
        <taxon>Thermodesulfovibrionales</taxon>
        <taxon>Candidatus Magnetobacteriaceae</taxon>
        <taxon>Candidatus Magnetobacterium</taxon>
    </lineage>
</organism>
<evidence type="ECO:0000313" key="3">
    <source>
        <dbReference type="Proteomes" id="UP001196980"/>
    </source>
</evidence>
<keyword evidence="1" id="KW-1133">Transmembrane helix</keyword>
<evidence type="ECO:0000256" key="1">
    <source>
        <dbReference type="SAM" id="Phobius"/>
    </source>
</evidence>
<keyword evidence="1" id="KW-0472">Membrane</keyword>
<name>A0ABS6S1Y8_9BACT</name>